<feature type="domain" description="Reverse transcriptase" evidence="1">
    <location>
        <begin position="1"/>
        <end position="106"/>
    </location>
</feature>
<protein>
    <submittedName>
        <fullName evidence="2">RNA-directed DNA polymerase, eukaryota, reverse transcriptase zinc-binding domain protein</fullName>
    </submittedName>
</protein>
<dbReference type="PROSITE" id="PS50878">
    <property type="entry name" value="RT_POL"/>
    <property type="match status" value="1"/>
</dbReference>
<reference evidence="2" key="1">
    <citation type="journal article" date="2022" name="Int. J. Mol. Sci.">
        <title>Draft Genome of Tanacetum Coccineum: Genomic Comparison of Closely Related Tanacetum-Family Plants.</title>
        <authorList>
            <person name="Yamashiro T."/>
            <person name="Shiraishi A."/>
            <person name="Nakayama K."/>
            <person name="Satake H."/>
        </authorList>
    </citation>
    <scope>NUCLEOTIDE SEQUENCE</scope>
</reference>
<reference evidence="2" key="2">
    <citation type="submission" date="2022-01" db="EMBL/GenBank/DDBJ databases">
        <authorList>
            <person name="Yamashiro T."/>
            <person name="Shiraishi A."/>
            <person name="Satake H."/>
            <person name="Nakayama K."/>
        </authorList>
    </citation>
    <scope>NUCLEOTIDE SEQUENCE</scope>
</reference>
<keyword evidence="2" id="KW-0695">RNA-directed DNA polymerase</keyword>
<gene>
    <name evidence="2" type="ORF">Tco_0680794</name>
</gene>
<organism evidence="2 3">
    <name type="scientific">Tanacetum coccineum</name>
    <dbReference type="NCBI Taxonomy" id="301880"/>
    <lineage>
        <taxon>Eukaryota</taxon>
        <taxon>Viridiplantae</taxon>
        <taxon>Streptophyta</taxon>
        <taxon>Embryophyta</taxon>
        <taxon>Tracheophyta</taxon>
        <taxon>Spermatophyta</taxon>
        <taxon>Magnoliopsida</taxon>
        <taxon>eudicotyledons</taxon>
        <taxon>Gunneridae</taxon>
        <taxon>Pentapetalae</taxon>
        <taxon>asterids</taxon>
        <taxon>campanulids</taxon>
        <taxon>Asterales</taxon>
        <taxon>Asteraceae</taxon>
        <taxon>Asteroideae</taxon>
        <taxon>Anthemideae</taxon>
        <taxon>Anthemidinae</taxon>
        <taxon>Tanacetum</taxon>
    </lineage>
</organism>
<dbReference type="InterPro" id="IPR026960">
    <property type="entry name" value="RVT-Znf"/>
</dbReference>
<keyword evidence="2" id="KW-0808">Transferase</keyword>
<dbReference type="EMBL" id="BQNB010009633">
    <property type="protein sequence ID" value="GJS66230.1"/>
    <property type="molecule type" value="Genomic_DNA"/>
</dbReference>
<keyword evidence="3" id="KW-1185">Reference proteome</keyword>
<keyword evidence="2" id="KW-0548">Nucleotidyltransferase</keyword>
<dbReference type="GO" id="GO:0003964">
    <property type="term" value="F:RNA-directed DNA polymerase activity"/>
    <property type="evidence" value="ECO:0007669"/>
    <property type="project" value="UniProtKB-KW"/>
</dbReference>
<dbReference type="Proteomes" id="UP001151760">
    <property type="component" value="Unassembled WGS sequence"/>
</dbReference>
<evidence type="ECO:0000313" key="3">
    <source>
        <dbReference type="Proteomes" id="UP001151760"/>
    </source>
</evidence>
<dbReference type="Pfam" id="PF13966">
    <property type="entry name" value="zf-RVT"/>
    <property type="match status" value="1"/>
</dbReference>
<proteinExistence type="predicted"/>
<evidence type="ECO:0000313" key="2">
    <source>
        <dbReference type="EMBL" id="GJS66230.1"/>
    </source>
</evidence>
<dbReference type="PANTHER" id="PTHR33116:SF79">
    <property type="entry name" value="REVERSE TRANSCRIPTASE DOMAIN, ZINC FINGER, CCHC-TYPE-RELATED"/>
    <property type="match status" value="1"/>
</dbReference>
<comment type="caution">
    <text evidence="2">The sequence shown here is derived from an EMBL/GenBank/DDBJ whole genome shotgun (WGS) entry which is preliminary data.</text>
</comment>
<dbReference type="PANTHER" id="PTHR33116">
    <property type="entry name" value="REVERSE TRANSCRIPTASE ZINC-BINDING DOMAIN-CONTAINING PROTEIN-RELATED-RELATED"/>
    <property type="match status" value="1"/>
</dbReference>
<accession>A0ABQ4XMN8</accession>
<dbReference type="InterPro" id="IPR000477">
    <property type="entry name" value="RT_dom"/>
</dbReference>
<name>A0ABQ4XMN8_9ASTR</name>
<sequence length="566" mass="65671">MESLQLSFQRVVDARMFKGITLSSSLMLSHMFYADDVIFVGQWCDDNINTLVQVLECFFHASGLHINMNKSKLMGVLVDDEKVKQAASKLGCLILKPPFSYLGSKVGGSIHRIQAWNEVVDRVYARLSKWKMKTLSIGGRLESIRSHFFNGHDPNSKRTSWVKWKNVLTSKEKGGFSVLSLYALNRGLMFKWVWRFFTQNTSLWSRVIKAIHEEDGKVGKQVKSAFPSYWMDIVHEINVLKNQDLYHRIYALETCKFVKVGTKLTQSSLDFSFRRKPRGGIEQEQYEALLVQVRDVNLVPVSDRWKWSLENSGDFSVASVRKMLDDKMLPDVTTKTRWIKLVPIKVNVHAWKVKIDSLPTRFNISRRCMDIDSITCSICDNGVESSSHLFFKCKMVRDIIRKITRWWDITYIEADSYEDWLNWLVNLCLSSNYKQALEGVFYVMWWHVWQYQNKYIFEAVSSPKAMIFEDIVSRSFYWCRNRFDVDVAECEAKDLLHVEVQDVTAYIIGVNTVVSSSFNVEYDIKLDASKDQVEDAKVEDYQVDESEVDDVVVSEPQVDEANVDDT</sequence>
<evidence type="ECO:0000259" key="1">
    <source>
        <dbReference type="PROSITE" id="PS50878"/>
    </source>
</evidence>